<name>A0A2R5GQC9_9STRA</name>
<dbReference type="InParanoid" id="A0A2R5GQC9"/>
<feature type="compositionally biased region" description="Acidic residues" evidence="7">
    <location>
        <begin position="133"/>
        <end position="150"/>
    </location>
</feature>
<keyword evidence="6" id="KW-0137">Centromere</keyword>
<protein>
    <submittedName>
        <fullName evidence="8">Centromere protein O</fullName>
    </submittedName>
</protein>
<proteinExistence type="inferred from homology"/>
<keyword evidence="4" id="KW-0158">Chromosome</keyword>
<comment type="caution">
    <text evidence="8">The sequence shown here is derived from an EMBL/GenBank/DDBJ whole genome shotgun (WGS) entry which is preliminary data.</text>
</comment>
<evidence type="ECO:0000256" key="5">
    <source>
        <dbReference type="ARBA" id="ARBA00023242"/>
    </source>
</evidence>
<evidence type="ECO:0000313" key="8">
    <source>
        <dbReference type="EMBL" id="GBG30833.1"/>
    </source>
</evidence>
<dbReference type="GO" id="GO:0005634">
    <property type="term" value="C:nucleus"/>
    <property type="evidence" value="ECO:0007669"/>
    <property type="project" value="UniProtKB-SubCell"/>
</dbReference>
<accession>A0A2R5GQC9</accession>
<evidence type="ECO:0000256" key="4">
    <source>
        <dbReference type="ARBA" id="ARBA00022454"/>
    </source>
</evidence>
<dbReference type="GO" id="GO:0031511">
    <property type="term" value="C:Mis6-Sim4 complex"/>
    <property type="evidence" value="ECO:0007669"/>
    <property type="project" value="TreeGrafter"/>
</dbReference>
<organism evidence="8 9">
    <name type="scientific">Hondaea fermentalgiana</name>
    <dbReference type="NCBI Taxonomy" id="2315210"/>
    <lineage>
        <taxon>Eukaryota</taxon>
        <taxon>Sar</taxon>
        <taxon>Stramenopiles</taxon>
        <taxon>Bigyra</taxon>
        <taxon>Labyrinthulomycetes</taxon>
        <taxon>Thraustochytrida</taxon>
        <taxon>Thraustochytriidae</taxon>
        <taxon>Hondaea</taxon>
    </lineage>
</organism>
<dbReference type="EMBL" id="BEYU01000084">
    <property type="protein sequence ID" value="GBG30833.1"/>
    <property type="molecule type" value="Genomic_DNA"/>
</dbReference>
<dbReference type="InterPro" id="IPR018464">
    <property type="entry name" value="CENP-O"/>
</dbReference>
<evidence type="ECO:0000256" key="6">
    <source>
        <dbReference type="ARBA" id="ARBA00023328"/>
    </source>
</evidence>
<evidence type="ECO:0000256" key="2">
    <source>
        <dbReference type="ARBA" id="ARBA00004584"/>
    </source>
</evidence>
<dbReference type="Proteomes" id="UP000241890">
    <property type="component" value="Unassembled WGS sequence"/>
</dbReference>
<comment type="similarity">
    <text evidence="3">Belongs to the CENP-O/MCM21 family.</text>
</comment>
<sequence length="376" mass="41857">MAALGSGLGSGLVRQLEVLRAQSASLQARQEASRRKVAQKARLREQLVEIGSSERRLRASLRRRRERELRASRDDDDGNDALRLARGFGSAPSSTAKRGRKEVDDADTVTVGTVADLIRERKRQRRRSSNNIDGDDEDQDDEDEDDEDGQDALGSLRSSAALADEMSGEAHEAVTHRGLAELQLAYRLAGISMFRTQAVKAVDRMLGLRIDTSFQGRYYERYYLIFKTLKRAGTSELILQRHTLPHFIPAEDLFAEFDLAEFVRRVQAYANAYVTRREQTNAIVQAYGDDELHATSGGAFDVITFSGPALDGGGARIRVIYKTLLDTVPERVEVYGRKTARAQVASLAQPPMGLALAHVFKECVNILDSFHDQDDD</sequence>
<gene>
    <name evidence="8" type="ORF">FCC1311_070532</name>
</gene>
<dbReference type="OrthoDB" id="10050372at2759"/>
<dbReference type="Pfam" id="PF09496">
    <property type="entry name" value="CENP-O"/>
    <property type="match status" value="1"/>
</dbReference>
<dbReference type="PANTHER" id="PTHR14582">
    <property type="entry name" value="INNER KINETOCHORE SUBUNIT MAL2"/>
    <property type="match status" value="1"/>
</dbReference>
<comment type="subcellular location">
    <subcellularLocation>
        <location evidence="2">Chromosome</location>
        <location evidence="2">Centromere</location>
    </subcellularLocation>
    <subcellularLocation>
        <location evidence="1">Nucleus</location>
    </subcellularLocation>
</comment>
<dbReference type="CDD" id="cd23835">
    <property type="entry name" value="DRWD-N_CENP-O"/>
    <property type="match status" value="1"/>
</dbReference>
<evidence type="ECO:0000256" key="1">
    <source>
        <dbReference type="ARBA" id="ARBA00004123"/>
    </source>
</evidence>
<feature type="region of interest" description="Disordered" evidence="7">
    <location>
        <begin position="65"/>
        <end position="105"/>
    </location>
</feature>
<evidence type="ECO:0000256" key="7">
    <source>
        <dbReference type="SAM" id="MobiDB-lite"/>
    </source>
</evidence>
<dbReference type="PANTHER" id="PTHR14582:SF1">
    <property type="entry name" value="CENTROMERE PROTEIN O"/>
    <property type="match status" value="1"/>
</dbReference>
<keyword evidence="9" id="KW-1185">Reference proteome</keyword>
<evidence type="ECO:0000313" key="9">
    <source>
        <dbReference type="Proteomes" id="UP000241890"/>
    </source>
</evidence>
<feature type="region of interest" description="Disordered" evidence="7">
    <location>
        <begin position="121"/>
        <end position="152"/>
    </location>
</feature>
<dbReference type="AlphaFoldDB" id="A0A2R5GQC9"/>
<reference evidence="8 9" key="1">
    <citation type="submission" date="2017-12" db="EMBL/GenBank/DDBJ databases">
        <title>Sequencing, de novo assembly and annotation of complete genome of a new Thraustochytrid species, strain FCC1311.</title>
        <authorList>
            <person name="Sedici K."/>
            <person name="Godart F."/>
            <person name="Aiese Cigliano R."/>
            <person name="Sanseverino W."/>
            <person name="Barakat M."/>
            <person name="Ortet P."/>
            <person name="Marechal E."/>
            <person name="Cagnac O."/>
            <person name="Amato A."/>
        </authorList>
    </citation>
    <scope>NUCLEOTIDE SEQUENCE [LARGE SCALE GENOMIC DNA]</scope>
</reference>
<evidence type="ECO:0000256" key="3">
    <source>
        <dbReference type="ARBA" id="ARBA00007321"/>
    </source>
</evidence>
<keyword evidence="5" id="KW-0539">Nucleus</keyword>